<feature type="signal peptide" evidence="7">
    <location>
        <begin position="1"/>
        <end position="21"/>
    </location>
</feature>
<evidence type="ECO:0000313" key="9">
    <source>
        <dbReference type="EMBL" id="CAE0012491.1"/>
    </source>
</evidence>
<dbReference type="PANTHER" id="PTHR12300:SF161">
    <property type="entry name" value="RECEPTOR EXPRESSION-ENHANCING PROTEIN"/>
    <property type="match status" value="1"/>
</dbReference>
<dbReference type="EMBL" id="HBHV01003385">
    <property type="protein sequence ID" value="CAE0012487.1"/>
    <property type="molecule type" value="Transcribed_RNA"/>
</dbReference>
<evidence type="ECO:0000256" key="7">
    <source>
        <dbReference type="SAM" id="SignalP"/>
    </source>
</evidence>
<dbReference type="EMBL" id="HBHV01003386">
    <property type="protein sequence ID" value="CAE0012491.1"/>
    <property type="molecule type" value="Transcribed_RNA"/>
</dbReference>
<sequence length="276" mass="29800">MVSNALTALLLSSGVPTGASAMAGFGSPVGYAGTLLASSASLARIACVGVAIVYPAYKTHKALQLSSSSAGGMGSYTQAASAFFTSMFSPSSNPNSAAYQTTENDNGRRRYADASVNDGDDAYEEHDNFGLIDPNDPRNTKEFWLTYWMTYGAFTTVERTVDTALSWVPLYHHAKLGFLIWLQWPSEAGGAARIYHNAVKPALEEHEHEIDGAVHKVERELANAVKRNEKELRYVADTVAHYARSAWHGVRDTIDAVVAPNDASCRSELPPPSPAR</sequence>
<proteinExistence type="inferred from homology"/>
<dbReference type="PANTHER" id="PTHR12300">
    <property type="entry name" value="HVA22-LIKE PROTEINS"/>
    <property type="match status" value="1"/>
</dbReference>
<organism evidence="9">
    <name type="scientific">Pycnococcus provasolii</name>
    <dbReference type="NCBI Taxonomy" id="41880"/>
    <lineage>
        <taxon>Eukaryota</taxon>
        <taxon>Viridiplantae</taxon>
        <taxon>Chlorophyta</taxon>
        <taxon>Pseudoscourfieldiophyceae</taxon>
        <taxon>Pseudoscourfieldiales</taxon>
        <taxon>Pycnococcaceae</taxon>
        <taxon>Pycnococcus</taxon>
    </lineage>
</organism>
<name>A0A7S2YYX7_9CHLO</name>
<evidence type="ECO:0000256" key="4">
    <source>
        <dbReference type="ARBA" id="ARBA00022989"/>
    </source>
</evidence>
<keyword evidence="5" id="KW-0472">Membrane</keyword>
<evidence type="ECO:0000256" key="3">
    <source>
        <dbReference type="ARBA" id="ARBA00022692"/>
    </source>
</evidence>
<evidence type="ECO:0000256" key="5">
    <source>
        <dbReference type="ARBA" id="ARBA00023136"/>
    </source>
</evidence>
<protein>
    <recommendedName>
        <fullName evidence="6">HVA22-like protein</fullName>
    </recommendedName>
</protein>
<reference evidence="9" key="1">
    <citation type="submission" date="2021-01" db="EMBL/GenBank/DDBJ databases">
        <authorList>
            <person name="Corre E."/>
            <person name="Pelletier E."/>
            <person name="Niang G."/>
            <person name="Scheremetjew M."/>
            <person name="Finn R."/>
            <person name="Kale V."/>
            <person name="Holt S."/>
            <person name="Cochrane G."/>
            <person name="Meng A."/>
            <person name="Brown T."/>
            <person name="Cohen L."/>
        </authorList>
    </citation>
    <scope>NUCLEOTIDE SEQUENCE</scope>
    <source>
        <strain evidence="9">RCC2336</strain>
    </source>
</reference>
<gene>
    <name evidence="8" type="ORF">PPRO1316_LOCUS2339</name>
    <name evidence="9" type="ORF">PPRO1316_LOCUS2340</name>
</gene>
<dbReference type="GO" id="GO:0016020">
    <property type="term" value="C:membrane"/>
    <property type="evidence" value="ECO:0007669"/>
    <property type="project" value="UniProtKB-SubCell"/>
</dbReference>
<evidence type="ECO:0000256" key="6">
    <source>
        <dbReference type="RuleBase" id="RU362006"/>
    </source>
</evidence>
<evidence type="ECO:0000256" key="1">
    <source>
        <dbReference type="ARBA" id="ARBA00004141"/>
    </source>
</evidence>
<evidence type="ECO:0000313" key="8">
    <source>
        <dbReference type="EMBL" id="CAE0012487.1"/>
    </source>
</evidence>
<dbReference type="Pfam" id="PF03134">
    <property type="entry name" value="TB2_DP1_HVA22"/>
    <property type="match status" value="1"/>
</dbReference>
<keyword evidence="4" id="KW-1133">Transmembrane helix</keyword>
<accession>A0A7S2YYX7</accession>
<keyword evidence="7" id="KW-0732">Signal</keyword>
<comment type="subcellular location">
    <subcellularLocation>
        <location evidence="1 6">Membrane</location>
        <topology evidence="1 6">Multi-pass membrane protein</topology>
    </subcellularLocation>
</comment>
<keyword evidence="3" id="KW-0812">Transmembrane</keyword>
<feature type="chain" id="PRO_5035593255" description="HVA22-like protein" evidence="7">
    <location>
        <begin position="22"/>
        <end position="276"/>
    </location>
</feature>
<comment type="similarity">
    <text evidence="2 6">Belongs to the DP1 family.</text>
</comment>
<dbReference type="InterPro" id="IPR004345">
    <property type="entry name" value="TB2_DP1_HVA22"/>
</dbReference>
<evidence type="ECO:0000256" key="2">
    <source>
        <dbReference type="ARBA" id="ARBA00008573"/>
    </source>
</evidence>
<dbReference type="AlphaFoldDB" id="A0A7S2YYX7"/>